<name>A0A0M3DFA0_9FIRM</name>
<accession>A0A0M3DFA0</accession>
<feature type="transmembrane region" description="Helical" evidence="1">
    <location>
        <begin position="102"/>
        <end position="123"/>
    </location>
</feature>
<keyword evidence="1" id="KW-1133">Transmembrane helix</keyword>
<dbReference type="Proteomes" id="UP000034407">
    <property type="component" value="Unassembled WGS sequence"/>
</dbReference>
<gene>
    <name evidence="2" type="ORF">VN21_09355</name>
</gene>
<evidence type="ECO:0000313" key="2">
    <source>
        <dbReference type="EMBL" id="KKY01325.1"/>
    </source>
</evidence>
<evidence type="ECO:0000313" key="3">
    <source>
        <dbReference type="Proteomes" id="UP000034407"/>
    </source>
</evidence>
<dbReference type="OrthoDB" id="1758011at2"/>
<dbReference type="PATRIC" id="fig|1629550.3.peg.1320"/>
<reference evidence="2 3" key="1">
    <citation type="submission" date="2015-04" db="EMBL/GenBank/DDBJ databases">
        <title>Microcin producing Clostridium sp. JC272T.</title>
        <authorList>
            <person name="Jyothsna T."/>
            <person name="Sasikala C."/>
            <person name="Ramana C."/>
        </authorList>
    </citation>
    <scope>NUCLEOTIDE SEQUENCE [LARGE SCALE GENOMIC DNA]</scope>
    <source>
        <strain evidence="2 3">JC272</strain>
    </source>
</reference>
<keyword evidence="1" id="KW-0472">Membrane</keyword>
<protein>
    <submittedName>
        <fullName evidence="2">Uncharacterized protein</fullName>
    </submittedName>
</protein>
<proteinExistence type="predicted"/>
<keyword evidence="3" id="KW-1185">Reference proteome</keyword>
<feature type="transmembrane region" description="Helical" evidence="1">
    <location>
        <begin position="76"/>
        <end position="96"/>
    </location>
</feature>
<dbReference type="AlphaFoldDB" id="A0A0M3DFA0"/>
<comment type="caution">
    <text evidence="2">The sequence shown here is derived from an EMBL/GenBank/DDBJ whole genome shotgun (WGS) entry which is preliminary data.</text>
</comment>
<organism evidence="2 3">
    <name type="scientific">Paraclostridium benzoelyticum</name>
    <dbReference type="NCBI Taxonomy" id="1629550"/>
    <lineage>
        <taxon>Bacteria</taxon>
        <taxon>Bacillati</taxon>
        <taxon>Bacillota</taxon>
        <taxon>Clostridia</taxon>
        <taxon>Peptostreptococcales</taxon>
        <taxon>Peptostreptococcaceae</taxon>
        <taxon>Paraclostridium</taxon>
    </lineage>
</organism>
<feature type="transmembrane region" description="Helical" evidence="1">
    <location>
        <begin position="42"/>
        <end position="64"/>
    </location>
</feature>
<sequence>MNYKLIKLNKVLLSIISILTILLILTLSFANALDAWIINKFIALYIVSFLLCTFYVIIVAILQLKNLNKTESRKRIIGFSKFFLFNFLILFVLSIIFNKFDIPKILVICFSGSFGFNFLDLAFSKDCSKFNRY</sequence>
<evidence type="ECO:0000256" key="1">
    <source>
        <dbReference type="SAM" id="Phobius"/>
    </source>
</evidence>
<dbReference type="EMBL" id="LBBT01000199">
    <property type="protein sequence ID" value="KKY01325.1"/>
    <property type="molecule type" value="Genomic_DNA"/>
</dbReference>
<dbReference type="RefSeq" id="WP_046823021.1">
    <property type="nucleotide sequence ID" value="NZ_LBBT01000199.1"/>
</dbReference>
<keyword evidence="1" id="KW-0812">Transmembrane</keyword>